<evidence type="ECO:0000313" key="2">
    <source>
        <dbReference type="Proteomes" id="UP000509303"/>
    </source>
</evidence>
<keyword evidence="2" id="KW-1185">Reference proteome</keyword>
<organism evidence="1 2">
    <name type="scientific">Streptomyces buecherae</name>
    <dbReference type="NCBI Taxonomy" id="2763006"/>
    <lineage>
        <taxon>Bacteria</taxon>
        <taxon>Bacillati</taxon>
        <taxon>Actinomycetota</taxon>
        <taxon>Actinomycetes</taxon>
        <taxon>Kitasatosporales</taxon>
        <taxon>Streptomycetaceae</taxon>
        <taxon>Streptomyces</taxon>
    </lineage>
</organism>
<dbReference type="RefSeq" id="WP_176165458.1">
    <property type="nucleotide sequence ID" value="NZ_CP054929.1"/>
</dbReference>
<proteinExistence type="predicted"/>
<evidence type="ECO:0000313" key="1">
    <source>
        <dbReference type="EMBL" id="QKW53754.1"/>
    </source>
</evidence>
<accession>A0A7H8NGY2</accession>
<sequence length="221" mass="23351">MSPSTPPPSAPRCAHCGAEFTQHTGPGRPSSYCGTTCQRRSQRRRAKQRALLHDLDAPPSVTERLRLLVAELADAAEADAGSERLVSIAGRLVIEAARLTTAHDGRPGRPAAESGSLAVEDAVENLGRVLAALHRSAGEPTAGALADATGLPAHAIRAALAGSWAPAWEATASLARALDAHPGLVRPAWERVHYQFLNTRDAFPAAGLPARRTRPTPWTRP</sequence>
<gene>
    <name evidence="1" type="ORF">HUT08_34115</name>
</gene>
<dbReference type="Proteomes" id="UP000509303">
    <property type="component" value="Chromosome"/>
</dbReference>
<name>A0A7H8NGY2_9ACTN</name>
<dbReference type="AlphaFoldDB" id="A0A7H8NGY2"/>
<dbReference type="EMBL" id="CP054929">
    <property type="protein sequence ID" value="QKW53754.1"/>
    <property type="molecule type" value="Genomic_DNA"/>
</dbReference>
<reference evidence="1 2" key="1">
    <citation type="submission" date="2020-06" db="EMBL/GenBank/DDBJ databases">
        <title>Genome mining for natural products.</title>
        <authorList>
            <person name="Zhang B."/>
            <person name="Shi J."/>
            <person name="Ge H."/>
        </authorList>
    </citation>
    <scope>NUCLEOTIDE SEQUENCE [LARGE SCALE GENOMIC DNA]</scope>
    <source>
        <strain evidence="1 2">NA00687</strain>
    </source>
</reference>
<protein>
    <submittedName>
        <fullName evidence="1">Uncharacterized protein</fullName>
    </submittedName>
</protein>